<dbReference type="SUPFAM" id="SSF53448">
    <property type="entry name" value="Nucleotide-diphospho-sugar transferases"/>
    <property type="match status" value="1"/>
</dbReference>
<dbReference type="InterPro" id="IPR029044">
    <property type="entry name" value="Nucleotide-diphossugar_trans"/>
</dbReference>
<comment type="caution">
    <text evidence="2">The sequence shown here is derived from an EMBL/GenBank/DDBJ whole genome shotgun (WGS) entry which is preliminary data.</text>
</comment>
<organism evidence="2 3">
    <name type="scientific">Thalassotalea euphylliae</name>
    <dbReference type="NCBI Taxonomy" id="1655234"/>
    <lineage>
        <taxon>Bacteria</taxon>
        <taxon>Pseudomonadati</taxon>
        <taxon>Pseudomonadota</taxon>
        <taxon>Gammaproteobacteria</taxon>
        <taxon>Alteromonadales</taxon>
        <taxon>Colwelliaceae</taxon>
        <taxon>Thalassotalea</taxon>
    </lineage>
</organism>
<protein>
    <submittedName>
        <fullName evidence="2">Glycosyltransferase family 2 protein</fullName>
    </submittedName>
</protein>
<dbReference type="PANTHER" id="PTHR22916">
    <property type="entry name" value="GLYCOSYLTRANSFERASE"/>
    <property type="match status" value="1"/>
</dbReference>
<dbReference type="CDD" id="cd00761">
    <property type="entry name" value="Glyco_tranf_GTA_type"/>
    <property type="match status" value="1"/>
</dbReference>
<dbReference type="OrthoDB" id="9802649at2"/>
<reference evidence="2 3" key="1">
    <citation type="submission" date="2018-08" db="EMBL/GenBank/DDBJ databases">
        <title>Thalassotalea euphylliae genome.</title>
        <authorList>
            <person name="Summers S."/>
            <person name="Rice S.A."/>
            <person name="Freckelton M.L."/>
            <person name="Nedved B.T."/>
            <person name="Hadfield M.G."/>
        </authorList>
    </citation>
    <scope>NUCLEOTIDE SEQUENCE [LARGE SCALE GENOMIC DNA]</scope>
    <source>
        <strain evidence="2 3">H2</strain>
    </source>
</reference>
<sequence length="321" mass="36053">MNNALKGRRVLKISVIIPYYQRQEGTLHRTLASIASQSALPCITEVIVIDDGSPIPAESELSALPEALSNKLRVIKQENAGVSKARNKGLDSVADGIDIVAFLDSDDNWQQGHIQHMVQAFENGADFYFANFCQLNQDIDAFSRGGRMQLHEHAALTDILHTYQGDMSTQILTGNLIGTSTVGYRFTKYQSNRFREDLKFAGEDYLFWLEIALSNPSIMFTSTVQVVYGEGVNIFSSAQWGTTHLQQRLRDEIFFRSSTLKDYPVAEQTEQELTKRLKENCKQFFSNAKSCLKHGEISAMFIVLSTVVKKPSIIWLALQKG</sequence>
<dbReference type="GO" id="GO:0016758">
    <property type="term" value="F:hexosyltransferase activity"/>
    <property type="evidence" value="ECO:0007669"/>
    <property type="project" value="UniProtKB-ARBA"/>
</dbReference>
<accession>A0A3E0UAM2</accession>
<dbReference type="InterPro" id="IPR001173">
    <property type="entry name" value="Glyco_trans_2-like"/>
</dbReference>
<dbReference type="PANTHER" id="PTHR22916:SF3">
    <property type="entry name" value="UDP-GLCNAC:BETAGAL BETA-1,3-N-ACETYLGLUCOSAMINYLTRANSFERASE-LIKE PROTEIN 1"/>
    <property type="match status" value="1"/>
</dbReference>
<dbReference type="AlphaFoldDB" id="A0A3E0UAM2"/>
<evidence type="ECO:0000313" key="2">
    <source>
        <dbReference type="EMBL" id="REL33986.1"/>
    </source>
</evidence>
<keyword evidence="2" id="KW-0808">Transferase</keyword>
<gene>
    <name evidence="2" type="ORF">DXX92_00670</name>
</gene>
<dbReference type="Proteomes" id="UP000256999">
    <property type="component" value="Unassembled WGS sequence"/>
</dbReference>
<dbReference type="EMBL" id="QUOV01000001">
    <property type="protein sequence ID" value="REL33986.1"/>
    <property type="molecule type" value="Genomic_DNA"/>
</dbReference>
<evidence type="ECO:0000313" key="3">
    <source>
        <dbReference type="Proteomes" id="UP000256999"/>
    </source>
</evidence>
<name>A0A3E0UAM2_9GAMM</name>
<evidence type="ECO:0000259" key="1">
    <source>
        <dbReference type="Pfam" id="PF00535"/>
    </source>
</evidence>
<dbReference type="Gene3D" id="3.90.550.10">
    <property type="entry name" value="Spore Coat Polysaccharide Biosynthesis Protein SpsA, Chain A"/>
    <property type="match status" value="1"/>
</dbReference>
<dbReference type="Pfam" id="PF00535">
    <property type="entry name" value="Glycos_transf_2"/>
    <property type="match status" value="1"/>
</dbReference>
<feature type="domain" description="Glycosyltransferase 2-like" evidence="1">
    <location>
        <begin position="14"/>
        <end position="156"/>
    </location>
</feature>
<proteinExistence type="predicted"/>